<proteinExistence type="predicted"/>
<dbReference type="InterPro" id="IPR052392">
    <property type="entry name" value="Kelch-BTB_domain-containing"/>
</dbReference>
<dbReference type="SUPFAM" id="SSF63446">
    <property type="entry name" value="Type I dockerin domain"/>
    <property type="match status" value="1"/>
</dbReference>
<dbReference type="InterPro" id="IPR002105">
    <property type="entry name" value="Dockerin_1_rpt"/>
</dbReference>
<evidence type="ECO:0000259" key="3">
    <source>
        <dbReference type="PROSITE" id="PS51766"/>
    </source>
</evidence>
<dbReference type="CDD" id="cd14256">
    <property type="entry name" value="Dockerin_I"/>
    <property type="match status" value="1"/>
</dbReference>
<dbReference type="SUPFAM" id="SSF54001">
    <property type="entry name" value="Cysteine proteinases"/>
    <property type="match status" value="1"/>
</dbReference>
<dbReference type="PROSITE" id="PS00018">
    <property type="entry name" value="EF_HAND_1"/>
    <property type="match status" value="1"/>
</dbReference>
<dbReference type="Pfam" id="PF01344">
    <property type="entry name" value="Kelch_1"/>
    <property type="match status" value="1"/>
</dbReference>
<evidence type="ECO:0000256" key="1">
    <source>
        <dbReference type="SAM" id="MobiDB-lite"/>
    </source>
</evidence>
<dbReference type="InterPro" id="IPR015915">
    <property type="entry name" value="Kelch-typ_b-propeller"/>
</dbReference>
<sequence>MLYKNIKKYLSLFVLLTFVFVQCKTTVLSASDTHGNKSRMREFVSGYVGMEIEDHEWIKNNVPTIEKVAPNDLAIERLKEEKKMRGTVSAFSAGTLDYVLPRYVDNSLLKYFPPIGDQGALGSCAAFNTTYYQFTYTIAKANGWDVKNDSDNTKKFSPKWTFNLTNSGRNSSFSVLDSYRLFMDSGAAKWSDFEYISDDSDPRNYLEWPTDARIWREALNYRIEDYGYVEVWDDNNPDTPVKNPDSESLADIKQLLSNGHVLVFETNITGWRFTTVGNDPSTGYDDPFEGEYIAYACGKSSLPVDGHVMTLVGYNDDIWVDINGNGKVDSGEKGAFKVANSWGTEDVLEFSNTDFTWYSNQGFVWLSYDALNKVSAVEDCPPVPDRRYVWRYNNYAYWITPRTDYTPKFLVEYTMSTSNRYNVKVMFGFSNSDTNHPVSFWDPNAINKYSLTIIDKMGFDGTENECDATFVFDLTHLYEMYDNQVGNWYFSIIDEGAGNDGVLKELKFIDLHNEKEYVYQENIPYKFYNESVTFGPVKVEKDSLKSSGCILNRAMPFYERYFRTVSIDGKIYTVGGYQPQQGYINTVYEYDPDEDTWEFKTELSGETASLFHVTRLDEEIYLMRKVIEYNDRDESEEDAGEDVEGSAEEVVGEEAKDNAGENAGDDGTDDYKDNVEIKWIIEKYNPITDTWSFLRCVDCENVRNIVAFNNEIYIIEHNEVVSEKDEESEEDTKEDNEEDNEKDTEEDNKKIRIQKYNPADNAVITILEEDFNWSYFHTVVLNEEIYFIGGKKGRELLSGIGEGLGGYRVDNASMSYNLITKEWKEKTPLPEHNSPLNVVAFNDKIYAVIRYNNNNKIMYYHSGTDKWYNSEIKLMNRNGIRLDVSGNKMFVLGGTKNIISFIVPDTLSDAIEVINLDSLLNYGDVNQDGFIDSIDYTLIRRYVLGIITVFPKDVGMLAADVNRDGEINSSDYFILKNYILRSIDGF</sequence>
<evidence type="ECO:0000256" key="2">
    <source>
        <dbReference type="SAM" id="SignalP"/>
    </source>
</evidence>
<comment type="caution">
    <text evidence="4">The sequence shown here is derived from an EMBL/GenBank/DDBJ whole genome shotgun (WGS) entry which is preliminary data.</text>
</comment>
<feature type="region of interest" description="Disordered" evidence="1">
    <location>
        <begin position="721"/>
        <end position="751"/>
    </location>
</feature>
<dbReference type="Gene3D" id="1.10.1330.10">
    <property type="entry name" value="Dockerin domain"/>
    <property type="match status" value="1"/>
</dbReference>
<dbReference type="OrthoDB" id="3648721at2"/>
<keyword evidence="2" id="KW-0732">Signal</keyword>
<feature type="chain" id="PRO_5038509565" description="Dockerin domain-containing protein" evidence="2">
    <location>
        <begin position="24"/>
        <end position="986"/>
    </location>
</feature>
<evidence type="ECO:0000313" key="4">
    <source>
        <dbReference type="EMBL" id="PQQ67779.1"/>
    </source>
</evidence>
<reference evidence="4 5" key="1">
    <citation type="journal article" date="2018" name="Syst. Appl. Microbiol.">
        <title>Characterization and high-quality draft genome sequence of Herbivorax saccincola A7, an anaerobic, alkaliphilic, thermophilic, cellulolytic, and xylanolytic bacterium.</title>
        <authorList>
            <person name="Aikawa S."/>
            <person name="Baramee S."/>
            <person name="Sermsathanaswadi J."/>
            <person name="Thianheng P."/>
            <person name="Tachaapaikoon C."/>
            <person name="Shikata A."/>
            <person name="Waeonukul R."/>
            <person name="Pason P."/>
            <person name="Ratanakhanokchai K."/>
            <person name="Kosugi A."/>
        </authorList>
    </citation>
    <scope>NUCLEOTIDE SEQUENCE [LARGE SCALE GENOMIC DNA]</scope>
    <source>
        <strain evidence="4 5">A7</strain>
    </source>
</reference>
<dbReference type="Pfam" id="PF00404">
    <property type="entry name" value="Dockerin_1"/>
    <property type="match status" value="1"/>
</dbReference>
<dbReference type="GO" id="GO:0004553">
    <property type="term" value="F:hydrolase activity, hydrolyzing O-glycosyl compounds"/>
    <property type="evidence" value="ECO:0007669"/>
    <property type="project" value="InterPro"/>
</dbReference>
<accession>A0A2S8RDA7</accession>
<dbReference type="Proteomes" id="UP000239720">
    <property type="component" value="Unassembled WGS sequence"/>
</dbReference>
<feature type="compositionally biased region" description="Acidic residues" evidence="1">
    <location>
        <begin position="724"/>
        <end position="746"/>
    </location>
</feature>
<feature type="region of interest" description="Disordered" evidence="1">
    <location>
        <begin position="632"/>
        <end position="671"/>
    </location>
</feature>
<evidence type="ECO:0000313" key="5">
    <source>
        <dbReference type="Proteomes" id="UP000239720"/>
    </source>
</evidence>
<dbReference type="InterPro" id="IPR018247">
    <property type="entry name" value="EF_Hand_1_Ca_BS"/>
</dbReference>
<dbReference type="PANTHER" id="PTHR46375:SF3">
    <property type="entry name" value="KELCH REPEAT AND BTB DOMAIN-CONTAINING PROTEIN 13"/>
    <property type="match status" value="1"/>
</dbReference>
<dbReference type="GO" id="GO:0000272">
    <property type="term" value="P:polysaccharide catabolic process"/>
    <property type="evidence" value="ECO:0007669"/>
    <property type="project" value="InterPro"/>
</dbReference>
<protein>
    <recommendedName>
        <fullName evidence="3">Dockerin domain-containing protein</fullName>
    </recommendedName>
</protein>
<dbReference type="InterPro" id="IPR036439">
    <property type="entry name" value="Dockerin_dom_sf"/>
</dbReference>
<gene>
    <name evidence="4" type="ORF">B9R14_14155</name>
</gene>
<feature type="domain" description="Dockerin" evidence="3">
    <location>
        <begin position="918"/>
        <end position="986"/>
    </location>
</feature>
<feature type="compositionally biased region" description="Acidic residues" evidence="1">
    <location>
        <begin position="633"/>
        <end position="652"/>
    </location>
</feature>
<name>A0A2S8RDA7_9FIRM</name>
<dbReference type="CDD" id="cd02619">
    <property type="entry name" value="Peptidase_C1"/>
    <property type="match status" value="1"/>
</dbReference>
<dbReference type="Gene3D" id="2.120.10.80">
    <property type="entry name" value="Kelch-type beta propeller"/>
    <property type="match status" value="2"/>
</dbReference>
<dbReference type="AlphaFoldDB" id="A0A2S8RDA7"/>
<dbReference type="InterPro" id="IPR038765">
    <property type="entry name" value="Papain-like_cys_pep_sf"/>
</dbReference>
<dbReference type="SUPFAM" id="SSF117281">
    <property type="entry name" value="Kelch motif"/>
    <property type="match status" value="2"/>
</dbReference>
<dbReference type="InterPro" id="IPR006652">
    <property type="entry name" value="Kelch_1"/>
</dbReference>
<dbReference type="InterPro" id="IPR016134">
    <property type="entry name" value="Dockerin_dom"/>
</dbReference>
<dbReference type="EMBL" id="NEMB01000003">
    <property type="protein sequence ID" value="PQQ67779.1"/>
    <property type="molecule type" value="Genomic_DNA"/>
</dbReference>
<dbReference type="RefSeq" id="WP_105368470.1">
    <property type="nucleotide sequence ID" value="NZ_NEMB01000003.1"/>
</dbReference>
<organism evidence="4 5">
    <name type="scientific">Acetivibrio saccincola</name>
    <dbReference type="NCBI Taxonomy" id="1677857"/>
    <lineage>
        <taxon>Bacteria</taxon>
        <taxon>Bacillati</taxon>
        <taxon>Bacillota</taxon>
        <taxon>Clostridia</taxon>
        <taxon>Eubacteriales</taxon>
        <taxon>Oscillospiraceae</taxon>
        <taxon>Acetivibrio</taxon>
    </lineage>
</organism>
<feature type="signal peptide" evidence="2">
    <location>
        <begin position="1"/>
        <end position="23"/>
    </location>
</feature>
<dbReference type="Gene3D" id="3.90.70.10">
    <property type="entry name" value="Cysteine proteinases"/>
    <property type="match status" value="1"/>
</dbReference>
<dbReference type="PANTHER" id="PTHR46375">
    <property type="entry name" value="KELCH REPEAT AND BTB DOMAIN-CONTAINING PROTEIN 13-RELATED"/>
    <property type="match status" value="1"/>
</dbReference>
<dbReference type="PROSITE" id="PS51766">
    <property type="entry name" value="DOCKERIN"/>
    <property type="match status" value="1"/>
</dbReference>